<accession>A0A8A0RTK2</accession>
<dbReference type="InterPro" id="IPR010359">
    <property type="entry name" value="IrrE_HExxH"/>
</dbReference>
<gene>
    <name evidence="2" type="ORF">H0A61_02874</name>
</gene>
<dbReference type="AlphaFoldDB" id="A0A8A0RTK2"/>
<dbReference type="PANTHER" id="PTHR43236">
    <property type="entry name" value="ANTITOXIN HIGA1"/>
    <property type="match status" value="1"/>
</dbReference>
<dbReference type="Gene3D" id="1.10.10.2910">
    <property type="match status" value="1"/>
</dbReference>
<reference evidence="2" key="1">
    <citation type="submission" date="2020-07" db="EMBL/GenBank/DDBJ databases">
        <title>Koleobacter methoxysyntrophicus gen. nov., sp. nov., a novel anaerobic bacterium isolated from deep subsurface oil field and proposal of Koleobacterales ord. nov. in the phylum Firmicutes.</title>
        <authorList>
            <person name="Sakamoto S."/>
            <person name="Tamaki H."/>
        </authorList>
    </citation>
    <scope>NUCLEOTIDE SEQUENCE</scope>
    <source>
        <strain evidence="2">NRmbB1</strain>
    </source>
</reference>
<protein>
    <recommendedName>
        <fullName evidence="1">IrrE N-terminal-like domain-containing protein</fullName>
    </recommendedName>
</protein>
<keyword evidence="3" id="KW-1185">Reference proteome</keyword>
<sequence length="182" mass="21228">MSVVLHEKIQDVREELVFKTAVDMAGLFSEPPIDPLFFFGIYGLRVEDYDFIDSQNIEAVTIAHADGYITLVNPMFREKFPRRYRATLAHELGHIVLGHFSMFSGQEQPGDFPEDTKKILEREAWEFAGELLVPGFMLKREKTLDLKKLTDTFQVTKSTMEWRLQKNGLIFSDFPEENFWEK</sequence>
<evidence type="ECO:0000313" key="3">
    <source>
        <dbReference type="Proteomes" id="UP000662904"/>
    </source>
</evidence>
<dbReference type="Proteomes" id="UP000662904">
    <property type="component" value="Chromosome"/>
</dbReference>
<proteinExistence type="predicted"/>
<dbReference type="RefSeq" id="WP_206707773.1">
    <property type="nucleotide sequence ID" value="NZ_CP059066.1"/>
</dbReference>
<name>A0A8A0RTK2_9FIRM</name>
<feature type="domain" description="IrrE N-terminal-like" evidence="1">
    <location>
        <begin position="81"/>
        <end position="164"/>
    </location>
</feature>
<evidence type="ECO:0000313" key="2">
    <source>
        <dbReference type="EMBL" id="QSQ10466.1"/>
    </source>
</evidence>
<dbReference type="Pfam" id="PF06114">
    <property type="entry name" value="Peptidase_M78"/>
    <property type="match status" value="1"/>
</dbReference>
<evidence type="ECO:0000259" key="1">
    <source>
        <dbReference type="Pfam" id="PF06114"/>
    </source>
</evidence>
<dbReference type="KEGG" id="kme:H0A61_02874"/>
<dbReference type="PANTHER" id="PTHR43236:SF2">
    <property type="entry name" value="BLL0069 PROTEIN"/>
    <property type="match status" value="1"/>
</dbReference>
<dbReference type="InterPro" id="IPR052345">
    <property type="entry name" value="Rad_response_metalloprotease"/>
</dbReference>
<organism evidence="2 3">
    <name type="scientific">Koleobacter methoxysyntrophicus</name>
    <dbReference type="NCBI Taxonomy" id="2751313"/>
    <lineage>
        <taxon>Bacteria</taxon>
        <taxon>Bacillati</taxon>
        <taxon>Bacillota</taxon>
        <taxon>Clostridia</taxon>
        <taxon>Koleobacterales</taxon>
        <taxon>Koleobacteraceae</taxon>
        <taxon>Koleobacter</taxon>
    </lineage>
</organism>
<dbReference type="EMBL" id="CP059066">
    <property type="protein sequence ID" value="QSQ10466.1"/>
    <property type="molecule type" value="Genomic_DNA"/>
</dbReference>